<protein>
    <recommendedName>
        <fullName evidence="2">Casein kinase substrate phosphoprotein PP28 domain-containing protein</fullName>
    </recommendedName>
</protein>
<evidence type="ECO:0000313" key="3">
    <source>
        <dbReference type="EMBL" id="KAJ8469150.1"/>
    </source>
</evidence>
<name>A0AAD7TLW5_9APHY</name>
<feature type="region of interest" description="Disordered" evidence="1">
    <location>
        <begin position="1"/>
        <end position="26"/>
    </location>
</feature>
<feature type="region of interest" description="Disordered" evidence="1">
    <location>
        <begin position="42"/>
        <end position="179"/>
    </location>
</feature>
<feature type="compositionally biased region" description="Basic and acidic residues" evidence="1">
    <location>
        <begin position="161"/>
        <end position="179"/>
    </location>
</feature>
<feature type="compositionally biased region" description="Acidic residues" evidence="1">
    <location>
        <begin position="67"/>
        <end position="92"/>
    </location>
</feature>
<evidence type="ECO:0000259" key="2">
    <source>
        <dbReference type="Pfam" id="PF10252"/>
    </source>
</evidence>
<dbReference type="InterPro" id="IPR019380">
    <property type="entry name" value="Casein_kinase_sb_PP28"/>
</dbReference>
<proteinExistence type="predicted"/>
<evidence type="ECO:0000256" key="1">
    <source>
        <dbReference type="SAM" id="MobiDB-lite"/>
    </source>
</evidence>
<dbReference type="EMBL" id="JAPEVG010000303">
    <property type="protein sequence ID" value="KAJ8469150.1"/>
    <property type="molecule type" value="Genomic_DNA"/>
</dbReference>
<sequence>MARGTFKQKRGGGRKYVLPLPPTRSSLDLTVYPLQLQLLNSKHLTLDENGTAVATDRWAPRGRRTEGDDDDDDEDDDEEEEEEESEESEDDAPAAPSATGTAQPELSRAERRELKKKKGQAKQQANGDGEEEDEDEDPLLANPNIAAGKRLNISDLSAPRELSRKERQVEVPEAKEKKEAQERYWKLHAQGKTDQAKADLARLAKIRAEREAAQAKRKAEAEAKAAEIEAKKKEQMAKAKRS</sequence>
<feature type="domain" description="Casein kinase substrate phosphoprotein PP28" evidence="2">
    <location>
        <begin position="142"/>
        <end position="222"/>
    </location>
</feature>
<feature type="compositionally biased region" description="Acidic residues" evidence="1">
    <location>
        <begin position="128"/>
        <end position="138"/>
    </location>
</feature>
<dbReference type="PANTHER" id="PTHR22055">
    <property type="entry name" value="28 KDA HEAT- AND ACID-STABLE PHOSPHOPROTEIN PDGF-ASSOCIATED PROTEIN"/>
    <property type="match status" value="1"/>
</dbReference>
<dbReference type="Pfam" id="PF10252">
    <property type="entry name" value="PP28"/>
    <property type="match status" value="1"/>
</dbReference>
<feature type="compositionally biased region" description="Basic residues" evidence="1">
    <location>
        <begin position="1"/>
        <end position="13"/>
    </location>
</feature>
<dbReference type="Proteomes" id="UP001215151">
    <property type="component" value="Unassembled WGS sequence"/>
</dbReference>
<dbReference type="AlphaFoldDB" id="A0AAD7TLW5"/>
<feature type="region of interest" description="Disordered" evidence="1">
    <location>
        <begin position="212"/>
        <end position="242"/>
    </location>
</feature>
<reference evidence="3" key="1">
    <citation type="submission" date="2022-11" db="EMBL/GenBank/DDBJ databases">
        <title>Genome Sequence of Cubamyces cubensis.</title>
        <authorList>
            <person name="Buettner E."/>
        </authorList>
    </citation>
    <scope>NUCLEOTIDE SEQUENCE</scope>
    <source>
        <strain evidence="3">MPL-01</strain>
    </source>
</reference>
<dbReference type="InterPro" id="IPR039876">
    <property type="entry name" value="HAP28"/>
</dbReference>
<accession>A0AAD7TLW5</accession>
<gene>
    <name evidence="3" type="ORF">ONZ51_g9181</name>
</gene>
<keyword evidence="4" id="KW-1185">Reference proteome</keyword>
<comment type="caution">
    <text evidence="3">The sequence shown here is derived from an EMBL/GenBank/DDBJ whole genome shotgun (WGS) entry which is preliminary data.</text>
</comment>
<evidence type="ECO:0000313" key="4">
    <source>
        <dbReference type="Proteomes" id="UP001215151"/>
    </source>
</evidence>
<organism evidence="3 4">
    <name type="scientific">Trametes cubensis</name>
    <dbReference type="NCBI Taxonomy" id="1111947"/>
    <lineage>
        <taxon>Eukaryota</taxon>
        <taxon>Fungi</taxon>
        <taxon>Dikarya</taxon>
        <taxon>Basidiomycota</taxon>
        <taxon>Agaricomycotina</taxon>
        <taxon>Agaricomycetes</taxon>
        <taxon>Polyporales</taxon>
        <taxon>Polyporaceae</taxon>
        <taxon>Trametes</taxon>
    </lineage>
</organism>